<evidence type="ECO:0000313" key="2">
    <source>
        <dbReference type="EMBL" id="NML16999.1"/>
    </source>
</evidence>
<accession>A0A848FF97</accession>
<dbReference type="RefSeq" id="WP_169161983.1">
    <property type="nucleotide sequence ID" value="NZ_JABBFW010000014.1"/>
</dbReference>
<dbReference type="Proteomes" id="UP000574067">
    <property type="component" value="Unassembled WGS sequence"/>
</dbReference>
<comment type="caution">
    <text evidence="2">The sequence shown here is derived from an EMBL/GenBank/DDBJ whole genome shotgun (WGS) entry which is preliminary data.</text>
</comment>
<dbReference type="InterPro" id="IPR053842">
    <property type="entry name" value="NikA-like"/>
</dbReference>
<evidence type="ECO:0000313" key="3">
    <source>
        <dbReference type="Proteomes" id="UP000574067"/>
    </source>
</evidence>
<dbReference type="AlphaFoldDB" id="A0A848FF97"/>
<proteinExistence type="predicted"/>
<protein>
    <submittedName>
        <fullName evidence="2">Conjugal transfer transcriptional regulator TraJ</fullName>
    </submittedName>
</protein>
<feature type="region of interest" description="Disordered" evidence="1">
    <location>
        <begin position="1"/>
        <end position="24"/>
    </location>
</feature>
<dbReference type="Pfam" id="PF21983">
    <property type="entry name" value="NikA-like"/>
    <property type="match status" value="1"/>
</dbReference>
<sequence length="142" mass="16024">MPPPASKTTKRRVLKVQSRQRKPAHEVRRHCLRVLVNDEEKADLQAQARTAKRSVGRYLREVGRGYQLKSTVDMEAVQKMARINGDMGRLGGLLKLYLKCDPRTAAFNADTVEALLQRIAAQQEELGRVMQAVVRPAAQSKF</sequence>
<dbReference type="NCBIfam" id="NF010451">
    <property type="entry name" value="PRK13877.1"/>
    <property type="match status" value="1"/>
</dbReference>
<evidence type="ECO:0000256" key="1">
    <source>
        <dbReference type="SAM" id="MobiDB-lite"/>
    </source>
</evidence>
<feature type="compositionally biased region" description="Basic residues" evidence="1">
    <location>
        <begin position="8"/>
        <end position="24"/>
    </location>
</feature>
<reference evidence="2 3" key="1">
    <citation type="submission" date="2020-04" db="EMBL/GenBank/DDBJ databases">
        <title>Azohydromonas sp. isolated from soil.</title>
        <authorList>
            <person name="Dahal R.H."/>
        </authorList>
    </citation>
    <scope>NUCLEOTIDE SEQUENCE [LARGE SCALE GENOMIC DNA]</scope>
    <source>
        <strain evidence="2 3">G-1-1-14</strain>
    </source>
</reference>
<dbReference type="EMBL" id="JABBFW010000014">
    <property type="protein sequence ID" value="NML16999.1"/>
    <property type="molecule type" value="Genomic_DNA"/>
</dbReference>
<keyword evidence="3" id="KW-1185">Reference proteome</keyword>
<gene>
    <name evidence="2" type="primary">traJ</name>
    <name evidence="2" type="ORF">HHL10_18620</name>
</gene>
<name>A0A848FF97_9BURK</name>
<organism evidence="2 3">
    <name type="scientific">Azohydromonas caseinilytica</name>
    <dbReference type="NCBI Taxonomy" id="2728836"/>
    <lineage>
        <taxon>Bacteria</taxon>
        <taxon>Pseudomonadati</taxon>
        <taxon>Pseudomonadota</taxon>
        <taxon>Betaproteobacteria</taxon>
        <taxon>Burkholderiales</taxon>
        <taxon>Sphaerotilaceae</taxon>
        <taxon>Azohydromonas</taxon>
    </lineage>
</organism>